<dbReference type="Gene3D" id="3.40.630.30">
    <property type="match status" value="1"/>
</dbReference>
<dbReference type="GO" id="GO:0016747">
    <property type="term" value="F:acyltransferase activity, transferring groups other than amino-acyl groups"/>
    <property type="evidence" value="ECO:0007669"/>
    <property type="project" value="InterPro"/>
</dbReference>
<dbReference type="EMBL" id="FRAV01000018">
    <property type="protein sequence ID" value="SHL48254.1"/>
    <property type="molecule type" value="Genomic_DNA"/>
</dbReference>
<sequence length="224" mass="26874">MENLKIIFNPTNKNIEDIKKWGLEKTHLHSSFRNKKLVVAEYNNDTIGFYCLSAIRNDIIIEIETAEVKNEYRNKGIGKKMFQEIFKKYKNKKYYCFTLHCSPKESKFYWLKLGFKYFPENINSDKVEMFKAIKDINETITESELYPNTIEIIDDYETSYKWKFEVKENTNELISPIVFFGNYKWRMILTKESEILYNEPYNDFDNKNDVDSCIFIASIPEKHM</sequence>
<dbReference type="RefSeq" id="WP_073293321.1">
    <property type="nucleotide sequence ID" value="NZ_FRAV01000018.1"/>
</dbReference>
<dbReference type="Proteomes" id="UP000184364">
    <property type="component" value="Unassembled WGS sequence"/>
</dbReference>
<evidence type="ECO:0000313" key="3">
    <source>
        <dbReference type="Proteomes" id="UP000184364"/>
    </source>
</evidence>
<protein>
    <submittedName>
        <fullName evidence="2">Acetyltransferase (GNAT) family protein</fullName>
    </submittedName>
</protein>
<gene>
    <name evidence="2" type="ORF">SAMN05444267_101894</name>
</gene>
<keyword evidence="3" id="KW-1185">Reference proteome</keyword>
<dbReference type="SUPFAM" id="SSF55729">
    <property type="entry name" value="Acyl-CoA N-acyltransferases (Nat)"/>
    <property type="match status" value="1"/>
</dbReference>
<keyword evidence="2" id="KW-0808">Transferase</keyword>
<evidence type="ECO:0000259" key="1">
    <source>
        <dbReference type="PROSITE" id="PS51186"/>
    </source>
</evidence>
<feature type="domain" description="N-acetyltransferase" evidence="1">
    <location>
        <begin position="1"/>
        <end position="134"/>
    </location>
</feature>
<reference evidence="3" key="1">
    <citation type="submission" date="2016-11" db="EMBL/GenBank/DDBJ databases">
        <authorList>
            <person name="Varghese N."/>
            <person name="Submissions S."/>
        </authorList>
    </citation>
    <scope>NUCLEOTIDE SEQUENCE [LARGE SCALE GENOMIC DNA]</scope>
    <source>
        <strain evidence="3">DSM 26899</strain>
    </source>
</reference>
<dbReference type="Pfam" id="PF00583">
    <property type="entry name" value="Acetyltransf_1"/>
    <property type="match status" value="1"/>
</dbReference>
<dbReference type="CDD" id="cd04301">
    <property type="entry name" value="NAT_SF"/>
    <property type="match status" value="1"/>
</dbReference>
<dbReference type="AlphaFoldDB" id="A0A1M7AZY0"/>
<dbReference type="STRING" id="1302687.SAMN05444267_101894"/>
<name>A0A1M7AZY0_9FLAO</name>
<evidence type="ECO:0000313" key="2">
    <source>
        <dbReference type="EMBL" id="SHL48254.1"/>
    </source>
</evidence>
<organism evidence="2 3">
    <name type="scientific">Chryseobacterium polytrichastri</name>
    <dbReference type="NCBI Taxonomy" id="1302687"/>
    <lineage>
        <taxon>Bacteria</taxon>
        <taxon>Pseudomonadati</taxon>
        <taxon>Bacteroidota</taxon>
        <taxon>Flavobacteriia</taxon>
        <taxon>Flavobacteriales</taxon>
        <taxon>Weeksellaceae</taxon>
        <taxon>Chryseobacterium group</taxon>
        <taxon>Chryseobacterium</taxon>
    </lineage>
</organism>
<dbReference type="InterPro" id="IPR016181">
    <property type="entry name" value="Acyl_CoA_acyltransferase"/>
</dbReference>
<dbReference type="OrthoDB" id="9182386at2"/>
<proteinExistence type="predicted"/>
<accession>A0A1M7AZY0</accession>
<dbReference type="PROSITE" id="PS51186">
    <property type="entry name" value="GNAT"/>
    <property type="match status" value="1"/>
</dbReference>
<dbReference type="InterPro" id="IPR000182">
    <property type="entry name" value="GNAT_dom"/>
</dbReference>